<dbReference type="EMBL" id="JAPDRQ010000034">
    <property type="protein sequence ID" value="KAJ9660067.1"/>
    <property type="molecule type" value="Genomic_DNA"/>
</dbReference>
<accession>A0ACC3AD59</accession>
<protein>
    <submittedName>
        <fullName evidence="1">Uncharacterized protein</fullName>
    </submittedName>
</protein>
<gene>
    <name evidence="1" type="ORF">H2198_002764</name>
</gene>
<evidence type="ECO:0000313" key="1">
    <source>
        <dbReference type="EMBL" id="KAJ9660067.1"/>
    </source>
</evidence>
<reference evidence="1" key="1">
    <citation type="submission" date="2022-10" db="EMBL/GenBank/DDBJ databases">
        <title>Culturing micro-colonial fungi from biological soil crusts in the Mojave desert and describing Neophaeococcomyces mojavensis, and introducing the new genera and species Taxawa tesnikishii.</title>
        <authorList>
            <person name="Kurbessoian T."/>
            <person name="Stajich J.E."/>
        </authorList>
    </citation>
    <scope>NUCLEOTIDE SEQUENCE</scope>
    <source>
        <strain evidence="1">JES_112</strain>
    </source>
</reference>
<organism evidence="1 2">
    <name type="scientific">Neophaeococcomyces mojaviensis</name>
    <dbReference type="NCBI Taxonomy" id="3383035"/>
    <lineage>
        <taxon>Eukaryota</taxon>
        <taxon>Fungi</taxon>
        <taxon>Dikarya</taxon>
        <taxon>Ascomycota</taxon>
        <taxon>Pezizomycotina</taxon>
        <taxon>Eurotiomycetes</taxon>
        <taxon>Chaetothyriomycetidae</taxon>
        <taxon>Chaetothyriales</taxon>
        <taxon>Chaetothyriales incertae sedis</taxon>
        <taxon>Neophaeococcomyces</taxon>
    </lineage>
</organism>
<sequence>MPSPKRHLSVDEVSHRASTGLAIKRGDIKISDPIPSSYVHNGPEMDYDAVFEQSTPRTEGTWPRGSATETLHGRGDSGTHQTHVSRFTERTSLGPSLSTSNISSTPSKDSLMQRRGTGLRATLKRMFSKKEKDAGLQKRPAYQSTPGQGYSSNSYRSGHSQRPSALHFSTVSPASALHSHAVSPHLRAESADNTPQAPSAGHLGVRRNTVPSLLTVQENTEPPATNTRAREIVQRPTTAVRSDNSLHPQFKRRSRSADALADLLRSPKSDNSDRQDRAGEIAYWRSSILENPIPNLKEAVSTNSMSPHEATDRHDSSPSRPPRPSIEPVQDFDFGLNEDTDSARPATLQERVNTLEVKLFDFEYAIAKLQGTDVAKPNLPERPSKRRSLQDLFNQKASPSVTESSSTNDLSYSSTPSDRWQPPSPDVHQRVDRTSKATTVKPVRCRASSQRSQDSSPPSIHFSNEQYDTLFNLIEDEKAARQRLEVQVLNLQKEVDILRSPVYTYVGPTKYPTPSPDSFRTQMVMPVKPRLVHHSPQLRPQRNLNETSRFSMTETESDTDADDNFPEVYETPQETNFRFEQKNMI</sequence>
<comment type="caution">
    <text evidence="1">The sequence shown here is derived from an EMBL/GenBank/DDBJ whole genome shotgun (WGS) entry which is preliminary data.</text>
</comment>
<keyword evidence="2" id="KW-1185">Reference proteome</keyword>
<dbReference type="Proteomes" id="UP001172386">
    <property type="component" value="Unassembled WGS sequence"/>
</dbReference>
<evidence type="ECO:0000313" key="2">
    <source>
        <dbReference type="Proteomes" id="UP001172386"/>
    </source>
</evidence>
<proteinExistence type="predicted"/>
<name>A0ACC3AD59_9EURO</name>